<dbReference type="EMBL" id="AF233440">
    <property type="protein sequence ID" value="AAK06934.1"/>
    <property type="molecule type" value="Genomic_DNA"/>
</dbReference>
<dbReference type="AlphaFoldDB" id="Q9C4V8"/>
<name>Q9C4V8_SACIS</name>
<geneLocation type="plasmid" evidence="1">
    <name>pING1</name>
</geneLocation>
<sequence length="53" mass="6333">MMGSRKVVRKNFLTKSIILIFSLVLKRYYLIYEEEEEIILLRKGKTVDISRVV</sequence>
<organism evidence="1">
    <name type="scientific">Saccharolobus islandicus</name>
    <name type="common">Sulfolobus islandicus</name>
    <dbReference type="NCBI Taxonomy" id="43080"/>
    <lineage>
        <taxon>Archaea</taxon>
        <taxon>Thermoproteota</taxon>
        <taxon>Thermoprotei</taxon>
        <taxon>Sulfolobales</taxon>
        <taxon>Sulfolobaceae</taxon>
        <taxon>Saccharolobus</taxon>
    </lineage>
</organism>
<evidence type="ECO:0000313" key="1">
    <source>
        <dbReference type="EMBL" id="AAK06934.1"/>
    </source>
</evidence>
<reference evidence="1" key="1">
    <citation type="journal article" date="2000" name="J. Bacteriol.">
        <title>pING family of conjugative plasmids from the extremely thermophilic archaeon Sulfolobus islandicus: insights into recombination and conjugation in Crenarchaeota.</title>
        <authorList>
            <person name="Stedman K.M."/>
            <person name="She Q."/>
            <person name="Phan H."/>
            <person name="Holz I."/>
            <person name="Singh H."/>
            <person name="Prangishvili D."/>
            <person name="Garrett R."/>
            <person name="Zillig W."/>
        </authorList>
    </citation>
    <scope>NUCLEOTIDE SEQUENCE</scope>
    <source>
        <plasmid evidence="1">pING1</plasmid>
    </source>
</reference>
<proteinExistence type="predicted"/>
<protein>
    <submittedName>
        <fullName evidence="1">ORF53</fullName>
    </submittedName>
</protein>
<keyword evidence="1" id="KW-0614">Plasmid</keyword>
<accession>Q9C4V8</accession>